<keyword evidence="1" id="KW-0812">Transmembrane</keyword>
<reference evidence="2 3" key="1">
    <citation type="submission" date="2023-02" db="EMBL/GenBank/DDBJ databases">
        <title>Genome sequencing required for Actinomycetospora new species description.</title>
        <authorList>
            <person name="Saimee Y."/>
            <person name="Duangmal K."/>
        </authorList>
    </citation>
    <scope>NUCLEOTIDE SEQUENCE [LARGE SCALE GENOMIC DNA]</scope>
    <source>
        <strain evidence="2 3">DW7H6</strain>
    </source>
</reference>
<evidence type="ECO:0000313" key="3">
    <source>
        <dbReference type="Proteomes" id="UP001300763"/>
    </source>
</evidence>
<feature type="transmembrane region" description="Helical" evidence="1">
    <location>
        <begin position="71"/>
        <end position="93"/>
    </location>
</feature>
<keyword evidence="3" id="KW-1185">Reference proteome</keyword>
<dbReference type="Proteomes" id="UP001300763">
    <property type="component" value="Unassembled WGS sequence"/>
</dbReference>
<gene>
    <name evidence="2" type="ORF">PGB27_10600</name>
</gene>
<sequence length="102" mass="10756">MERLPEPPHGPLTERERAALARLAEHEAAADPRFARRLGGRPTRRGGGVPWLVVGVLAVVGMALLVVPGVWVLAGVATAIIVVVPVALIAWALEQGDPPPRP</sequence>
<proteinExistence type="predicted"/>
<name>A0ABT5SSP2_9PSEU</name>
<keyword evidence="1" id="KW-0472">Membrane</keyword>
<evidence type="ECO:0000256" key="1">
    <source>
        <dbReference type="SAM" id="Phobius"/>
    </source>
</evidence>
<dbReference type="Pfam" id="PF11239">
    <property type="entry name" value="DUF3040"/>
    <property type="match status" value="1"/>
</dbReference>
<keyword evidence="1" id="KW-1133">Transmembrane helix</keyword>
<dbReference type="EMBL" id="JAQZAO010000004">
    <property type="protein sequence ID" value="MDD7965794.1"/>
    <property type="molecule type" value="Genomic_DNA"/>
</dbReference>
<organism evidence="2 3">
    <name type="scientific">Actinomycetospora lemnae</name>
    <dbReference type="NCBI Taxonomy" id="3019891"/>
    <lineage>
        <taxon>Bacteria</taxon>
        <taxon>Bacillati</taxon>
        <taxon>Actinomycetota</taxon>
        <taxon>Actinomycetes</taxon>
        <taxon>Pseudonocardiales</taxon>
        <taxon>Pseudonocardiaceae</taxon>
        <taxon>Actinomycetospora</taxon>
    </lineage>
</organism>
<dbReference type="InterPro" id="IPR021401">
    <property type="entry name" value="DUF3040"/>
</dbReference>
<comment type="caution">
    <text evidence="2">The sequence shown here is derived from an EMBL/GenBank/DDBJ whole genome shotgun (WGS) entry which is preliminary data.</text>
</comment>
<evidence type="ECO:0000313" key="2">
    <source>
        <dbReference type="EMBL" id="MDD7965794.1"/>
    </source>
</evidence>
<dbReference type="RefSeq" id="WP_274200333.1">
    <property type="nucleotide sequence ID" value="NZ_JAQZAO010000004.1"/>
</dbReference>
<protein>
    <submittedName>
        <fullName evidence="2">DUF3040 domain-containing protein</fullName>
    </submittedName>
</protein>
<accession>A0ABT5SSP2</accession>
<feature type="transmembrane region" description="Helical" evidence="1">
    <location>
        <begin position="46"/>
        <end position="65"/>
    </location>
</feature>